<dbReference type="PANTHER" id="PTHR30244:SF34">
    <property type="entry name" value="DTDP-4-AMINO-4,6-DIDEOXYGALACTOSE TRANSAMINASE"/>
    <property type="match status" value="1"/>
</dbReference>
<evidence type="ECO:0000313" key="7">
    <source>
        <dbReference type="Proteomes" id="UP000587462"/>
    </source>
</evidence>
<evidence type="ECO:0000256" key="1">
    <source>
        <dbReference type="ARBA" id="ARBA00001933"/>
    </source>
</evidence>
<evidence type="ECO:0000256" key="4">
    <source>
        <dbReference type="ARBA" id="ARBA00022898"/>
    </source>
</evidence>
<name>A0A7Y7B6C6_STRMO</name>
<keyword evidence="2 6" id="KW-0032">Aminotransferase</keyword>
<dbReference type="GO" id="GO:0000271">
    <property type="term" value="P:polysaccharide biosynthetic process"/>
    <property type="evidence" value="ECO:0007669"/>
    <property type="project" value="TreeGrafter"/>
</dbReference>
<keyword evidence="4" id="KW-0663">Pyridoxal phosphate</keyword>
<accession>A0A7Y7B6C6</accession>
<dbReference type="Proteomes" id="UP000587462">
    <property type="component" value="Unassembled WGS sequence"/>
</dbReference>
<protein>
    <submittedName>
        <fullName evidence="6">DegT/DnrJ/EryC1/StrS family aminotransferase</fullName>
    </submittedName>
</protein>
<dbReference type="EMBL" id="JABBXF010000043">
    <property type="protein sequence ID" value="NVK79873.1"/>
    <property type="molecule type" value="Genomic_DNA"/>
</dbReference>
<sequence length="243" mass="25753">MQCGASCRVHVAPSPSAGMGTEEILTAAGVGSGDEVIVPSYATPGAAEAVRHAGALPVFADIDPSTFCLDPAAVEAAVTPRTAAVVAVSLFGHPADLPALQRIAVRRDLLLVEHDAHPEPPDPRRQAHAAYLDARLTGLLTPPVAPGVRHHYHSYVVRVPGNGRPDRDAFARALRSRGVRCHVPVQTPVHRMPAFRRELWLAETERAADVCLALPVGEEMSRRELQRVVSVCNALGGLLPAAA</sequence>
<dbReference type="PANTHER" id="PTHR30244">
    <property type="entry name" value="TRANSAMINASE"/>
    <property type="match status" value="1"/>
</dbReference>
<dbReference type="InterPro" id="IPR000653">
    <property type="entry name" value="DegT/StrS_aminotransferase"/>
</dbReference>
<dbReference type="Gene3D" id="3.90.1150.10">
    <property type="entry name" value="Aspartate Aminotransferase, domain 1"/>
    <property type="match status" value="1"/>
</dbReference>
<dbReference type="InterPro" id="IPR015421">
    <property type="entry name" value="PyrdxlP-dep_Trfase_major"/>
</dbReference>
<gene>
    <name evidence="6" type="ORF">HG542_19665</name>
</gene>
<dbReference type="InterPro" id="IPR015424">
    <property type="entry name" value="PyrdxlP-dep_Trfase"/>
</dbReference>
<organism evidence="6 7">
    <name type="scientific">Streptomyces morookaense</name>
    <name type="common">Streptoverticillium morookaense</name>
    <dbReference type="NCBI Taxonomy" id="1970"/>
    <lineage>
        <taxon>Bacteria</taxon>
        <taxon>Bacillati</taxon>
        <taxon>Actinomycetota</taxon>
        <taxon>Actinomycetes</taxon>
        <taxon>Kitasatosporales</taxon>
        <taxon>Streptomycetaceae</taxon>
        <taxon>Streptomyces</taxon>
    </lineage>
</organism>
<dbReference type="Pfam" id="PF01041">
    <property type="entry name" value="DegT_DnrJ_EryC1"/>
    <property type="match status" value="2"/>
</dbReference>
<dbReference type="SUPFAM" id="SSF53383">
    <property type="entry name" value="PLP-dependent transferases"/>
    <property type="match status" value="1"/>
</dbReference>
<reference evidence="6 7" key="1">
    <citation type="submission" date="2020-04" db="EMBL/GenBank/DDBJ databases">
        <title>Draft Genome Sequence of Streptomyces morookaense DSM 40503, an 8-azaguanine-producing strain.</title>
        <authorList>
            <person name="Qi J."/>
            <person name="Gao J.-M."/>
        </authorList>
    </citation>
    <scope>NUCLEOTIDE SEQUENCE [LARGE SCALE GENOMIC DNA]</scope>
    <source>
        <strain evidence="6 7">DSM 40503</strain>
    </source>
</reference>
<dbReference type="GO" id="GO:0008483">
    <property type="term" value="F:transaminase activity"/>
    <property type="evidence" value="ECO:0007669"/>
    <property type="project" value="UniProtKB-KW"/>
</dbReference>
<dbReference type="GO" id="GO:0030170">
    <property type="term" value="F:pyridoxal phosphate binding"/>
    <property type="evidence" value="ECO:0007669"/>
    <property type="project" value="TreeGrafter"/>
</dbReference>
<comment type="cofactor">
    <cofactor evidence="1">
        <name>pyridoxal 5'-phosphate</name>
        <dbReference type="ChEBI" id="CHEBI:597326"/>
    </cofactor>
</comment>
<evidence type="ECO:0000313" key="6">
    <source>
        <dbReference type="EMBL" id="NVK79873.1"/>
    </source>
</evidence>
<proteinExistence type="inferred from homology"/>
<keyword evidence="7" id="KW-1185">Reference proteome</keyword>
<keyword evidence="3 6" id="KW-0808">Transferase</keyword>
<dbReference type="Gene3D" id="3.40.640.10">
    <property type="entry name" value="Type I PLP-dependent aspartate aminotransferase-like (Major domain)"/>
    <property type="match status" value="1"/>
</dbReference>
<evidence type="ECO:0000256" key="3">
    <source>
        <dbReference type="ARBA" id="ARBA00022679"/>
    </source>
</evidence>
<dbReference type="AlphaFoldDB" id="A0A7Y7B6C6"/>
<evidence type="ECO:0000256" key="5">
    <source>
        <dbReference type="ARBA" id="ARBA00038398"/>
    </source>
</evidence>
<evidence type="ECO:0000256" key="2">
    <source>
        <dbReference type="ARBA" id="ARBA00022576"/>
    </source>
</evidence>
<dbReference type="InterPro" id="IPR015422">
    <property type="entry name" value="PyrdxlP-dep_Trfase_small"/>
</dbReference>
<comment type="similarity">
    <text evidence="5">Belongs to the DegT/DnrJ/EryC1 family. L-glutamine:2-deoxy-scyllo-inosose/scyllo-inosose aminotransferase subfamily.</text>
</comment>
<comment type="caution">
    <text evidence="6">The sequence shown here is derived from an EMBL/GenBank/DDBJ whole genome shotgun (WGS) entry which is preliminary data.</text>
</comment>